<evidence type="ECO:0000256" key="3">
    <source>
        <dbReference type="ARBA" id="ARBA00022576"/>
    </source>
</evidence>
<dbReference type="AlphaFoldDB" id="A0A4Z0W914"/>
<dbReference type="OrthoDB" id="9802328at2"/>
<keyword evidence="9" id="KW-1185">Reference proteome</keyword>
<evidence type="ECO:0000256" key="1">
    <source>
        <dbReference type="ARBA" id="ARBA00001933"/>
    </source>
</evidence>
<reference evidence="8 9" key="1">
    <citation type="submission" date="2019-04" db="EMBL/GenBank/DDBJ databases">
        <title>Natronospirillum operosus gen. nov., sp. nov., a haloalkaliphilic satellite isolated from decaying biomass of laboratory culture of cyanobacterium Geitlerinema sp. and proposal of Natronospirillaceae fam. nov. and Saccharospirillaceae fam. nov.</title>
        <authorList>
            <person name="Kevbrin V."/>
            <person name="Boltyanskaya Y."/>
            <person name="Koziaeva V."/>
            <person name="Grouzdev D.S."/>
            <person name="Park M."/>
            <person name="Cho J."/>
        </authorList>
    </citation>
    <scope>NUCLEOTIDE SEQUENCE [LARGE SCALE GENOMIC DNA]</scope>
    <source>
        <strain evidence="8 9">G-116</strain>
    </source>
</reference>
<protein>
    <recommendedName>
        <fullName evidence="6">Aminotransferase</fullName>
        <ecNumber evidence="6">2.6.1.-</ecNumber>
    </recommendedName>
</protein>
<evidence type="ECO:0000256" key="5">
    <source>
        <dbReference type="ARBA" id="ARBA00022898"/>
    </source>
</evidence>
<dbReference type="PRINTS" id="PR00753">
    <property type="entry name" value="ACCSYNTHASE"/>
</dbReference>
<feature type="domain" description="Aminotransferase class I/classII large" evidence="7">
    <location>
        <begin position="32"/>
        <end position="381"/>
    </location>
</feature>
<evidence type="ECO:0000259" key="7">
    <source>
        <dbReference type="Pfam" id="PF00155"/>
    </source>
</evidence>
<evidence type="ECO:0000256" key="6">
    <source>
        <dbReference type="RuleBase" id="RU000481"/>
    </source>
</evidence>
<accession>A0A4Z0W914</accession>
<dbReference type="Pfam" id="PF00155">
    <property type="entry name" value="Aminotran_1_2"/>
    <property type="match status" value="1"/>
</dbReference>
<dbReference type="EC" id="2.6.1.-" evidence="6"/>
<comment type="caution">
    <text evidence="8">The sequence shown here is derived from an EMBL/GenBank/DDBJ whole genome shotgun (WGS) entry which is preliminary data.</text>
</comment>
<gene>
    <name evidence="8" type="ORF">E4656_07775</name>
</gene>
<keyword evidence="3 6" id="KW-0032">Aminotransferase</keyword>
<dbReference type="InterPro" id="IPR004839">
    <property type="entry name" value="Aminotransferase_I/II_large"/>
</dbReference>
<dbReference type="SUPFAM" id="SSF53383">
    <property type="entry name" value="PLP-dependent transferases"/>
    <property type="match status" value="1"/>
</dbReference>
<comment type="similarity">
    <text evidence="2 6">Belongs to the class-I pyridoxal-phosphate-dependent aminotransferase family.</text>
</comment>
<dbReference type="Proteomes" id="UP000297475">
    <property type="component" value="Unassembled WGS sequence"/>
</dbReference>
<dbReference type="InterPro" id="IPR015424">
    <property type="entry name" value="PyrdxlP-dep_Trfase"/>
</dbReference>
<dbReference type="PANTHER" id="PTHR46383">
    <property type="entry name" value="ASPARTATE AMINOTRANSFERASE"/>
    <property type="match status" value="1"/>
</dbReference>
<keyword evidence="4 6" id="KW-0808">Transferase</keyword>
<evidence type="ECO:0000313" key="8">
    <source>
        <dbReference type="EMBL" id="TGG94067.1"/>
    </source>
</evidence>
<dbReference type="RefSeq" id="WP_135482636.1">
    <property type="nucleotide sequence ID" value="NZ_SRMF01000002.1"/>
</dbReference>
<dbReference type="PANTHER" id="PTHR46383:SF2">
    <property type="entry name" value="AMINOTRANSFERASE"/>
    <property type="match status" value="1"/>
</dbReference>
<keyword evidence="5" id="KW-0663">Pyridoxal phosphate</keyword>
<comment type="cofactor">
    <cofactor evidence="1 6">
        <name>pyridoxal 5'-phosphate</name>
        <dbReference type="ChEBI" id="CHEBI:597326"/>
    </cofactor>
</comment>
<dbReference type="Gene3D" id="3.40.640.10">
    <property type="entry name" value="Type I PLP-dependent aspartate aminotransferase-like (Major domain)"/>
    <property type="match status" value="1"/>
</dbReference>
<dbReference type="PROSITE" id="PS00105">
    <property type="entry name" value="AA_TRANSFER_CLASS_1"/>
    <property type="match status" value="1"/>
</dbReference>
<dbReference type="InterPro" id="IPR004838">
    <property type="entry name" value="NHTrfase_class1_PyrdxlP-BS"/>
</dbReference>
<dbReference type="InterPro" id="IPR050596">
    <property type="entry name" value="AspAT/PAT-like"/>
</dbReference>
<dbReference type="GO" id="GO:0030170">
    <property type="term" value="F:pyridoxal phosphate binding"/>
    <property type="evidence" value="ECO:0007669"/>
    <property type="project" value="InterPro"/>
</dbReference>
<organism evidence="8 9">
    <name type="scientific">Natronospirillum operosum</name>
    <dbReference type="NCBI Taxonomy" id="2759953"/>
    <lineage>
        <taxon>Bacteria</taxon>
        <taxon>Pseudomonadati</taxon>
        <taxon>Pseudomonadota</taxon>
        <taxon>Gammaproteobacteria</taxon>
        <taxon>Oceanospirillales</taxon>
        <taxon>Natronospirillaceae</taxon>
        <taxon>Natronospirillum</taxon>
    </lineage>
</organism>
<proteinExistence type="inferred from homology"/>
<evidence type="ECO:0000256" key="2">
    <source>
        <dbReference type="ARBA" id="ARBA00007441"/>
    </source>
</evidence>
<dbReference type="GO" id="GO:0008483">
    <property type="term" value="F:transaminase activity"/>
    <property type="evidence" value="ECO:0007669"/>
    <property type="project" value="UniProtKB-KW"/>
</dbReference>
<evidence type="ECO:0000313" key="9">
    <source>
        <dbReference type="Proteomes" id="UP000297475"/>
    </source>
</evidence>
<dbReference type="InterPro" id="IPR015421">
    <property type="entry name" value="PyrdxlP-dep_Trfase_major"/>
</dbReference>
<dbReference type="CDD" id="cd00609">
    <property type="entry name" value="AAT_like"/>
    <property type="match status" value="1"/>
</dbReference>
<evidence type="ECO:0000256" key="4">
    <source>
        <dbReference type="ARBA" id="ARBA00022679"/>
    </source>
</evidence>
<dbReference type="EMBL" id="SRMF01000002">
    <property type="protein sequence ID" value="TGG94067.1"/>
    <property type="molecule type" value="Genomic_DNA"/>
</dbReference>
<name>A0A4Z0W914_9GAMM</name>
<dbReference type="GO" id="GO:0006520">
    <property type="term" value="P:amino acid metabolic process"/>
    <property type="evidence" value="ECO:0007669"/>
    <property type="project" value="InterPro"/>
</dbReference>
<sequence>MPKLAQREQQVGAFQVMHLVGEAQRLMAEGADVIHLEVGEPDFPTPPQVVAAAVESMQSGQTFYTPSSGLRGLQQALQGFYQRRYGLAIAPERFVLTPGASGALQVVLSLMLDAGQEILLPEPGYPCNRHISRLLNISTRCAPLAADQGFDLTAAWLAQHWRPETRALLVSSPANPTGKVLDRARLSVLAEWCREHDAHLLVDEIYHGLVNDAERTPSVLEVDPQAWVVNSFSKYFGMTGWRLGWAVVPPYAVEAANRLVQNLFLAPPTMSQHAALRALDADMGEVYEQRRQAFRQRRDVLLSGLQRLGFQCPAGGQGAFYLYVDVSHTGLSAWDFSARLLQEAHVATTPGDDFGGAAPERYVRFAYTCDTPRLEEALTRLAGFLERTC</sequence>